<dbReference type="RefSeq" id="WP_219201839.1">
    <property type="nucleotide sequence ID" value="NZ_JAHWQX010000003.1"/>
</dbReference>
<comment type="caution">
    <text evidence="3">The sequence shown here is derived from an EMBL/GenBank/DDBJ whole genome shotgun (WGS) entry which is preliminary data.</text>
</comment>
<reference evidence="3" key="1">
    <citation type="submission" date="2021-07" db="EMBL/GenBank/DDBJ databases">
        <title>Pseudohoeflea marina sp. nov. a polyhydroxyalcanoate-producing bacterium.</title>
        <authorList>
            <person name="Zheng W."/>
            <person name="Yu S."/>
            <person name="Huang Y."/>
        </authorList>
    </citation>
    <scope>NUCLEOTIDE SEQUENCE</scope>
    <source>
        <strain evidence="3">DP4N28-3</strain>
    </source>
</reference>
<dbReference type="NCBIfam" id="TIGR03317">
    <property type="entry name" value="ygfZ_signature"/>
    <property type="match status" value="1"/>
</dbReference>
<evidence type="ECO:0000313" key="4">
    <source>
        <dbReference type="Proteomes" id="UP001430804"/>
    </source>
</evidence>
<accession>A0ABS6WPK3</accession>
<evidence type="ECO:0000256" key="1">
    <source>
        <dbReference type="ARBA" id="ARBA00022946"/>
    </source>
</evidence>
<dbReference type="PANTHER" id="PTHR22602">
    <property type="entry name" value="TRANSFERASE CAF17, MITOCHONDRIAL-RELATED"/>
    <property type="match status" value="1"/>
</dbReference>
<evidence type="ECO:0000313" key="3">
    <source>
        <dbReference type="EMBL" id="MBW3097883.1"/>
    </source>
</evidence>
<dbReference type="InterPro" id="IPR017703">
    <property type="entry name" value="YgfZ/GCV_T_CS"/>
</dbReference>
<dbReference type="EMBL" id="JAHWQX010000003">
    <property type="protein sequence ID" value="MBW3097883.1"/>
    <property type="molecule type" value="Genomic_DNA"/>
</dbReference>
<dbReference type="InterPro" id="IPR045179">
    <property type="entry name" value="YgfZ/GcvT"/>
</dbReference>
<name>A0ABS6WPK3_9HYPH</name>
<protein>
    <submittedName>
        <fullName evidence="3">Folate-binding protein</fullName>
    </submittedName>
</protein>
<dbReference type="Proteomes" id="UP001430804">
    <property type="component" value="Unassembled WGS sequence"/>
</dbReference>
<gene>
    <name evidence="3" type="ORF">KY465_11390</name>
</gene>
<evidence type="ECO:0000259" key="2">
    <source>
        <dbReference type="Pfam" id="PF25455"/>
    </source>
</evidence>
<proteinExistence type="predicted"/>
<dbReference type="PANTHER" id="PTHR22602:SF0">
    <property type="entry name" value="TRANSFERASE CAF17, MITOCHONDRIAL-RELATED"/>
    <property type="match status" value="1"/>
</dbReference>
<dbReference type="Pfam" id="PF25455">
    <property type="entry name" value="Beta-barrel_CAF17_C"/>
    <property type="match status" value="1"/>
</dbReference>
<keyword evidence="1" id="KW-0809">Transit peptide</keyword>
<keyword evidence="4" id="KW-1185">Reference proteome</keyword>
<organism evidence="3 4">
    <name type="scientific">Pseudohoeflea coraliihabitans</name>
    <dbReference type="NCBI Taxonomy" id="2860393"/>
    <lineage>
        <taxon>Bacteria</taxon>
        <taxon>Pseudomonadati</taxon>
        <taxon>Pseudomonadota</taxon>
        <taxon>Alphaproteobacteria</taxon>
        <taxon>Hyphomicrobiales</taxon>
        <taxon>Rhizobiaceae</taxon>
        <taxon>Pseudohoeflea</taxon>
    </lineage>
</organism>
<feature type="domain" description="CAF17 C-terminal" evidence="2">
    <location>
        <begin position="206"/>
        <end position="277"/>
    </location>
</feature>
<sequence>MPTVQLPDRTLIEIAGDEASDFLERLVTSNVVAMPADVAWPSALLTPQGKILFDFLITRHEDRFLVDISGALATDFMRRMMMYRLRAAVEITERPERPIEARWGDAVKPGDFPDARFRATGAELPVARHYGTSAQAEDAAGEHADISAWNRLRIHNAVAESGADFALSDAFPHDVLMDLNGGIDFRKGCFVGQEVVSRMKHRNTARRRLAIVSGAADLPGTGTPIMAAGKPIGALGTVAGDAALAIIRVDRAGSALAAGAPITVDNTEITLALPAWTALTFPAPSAADESDQTGGGER</sequence>
<dbReference type="InterPro" id="IPR057460">
    <property type="entry name" value="CAF17_C"/>
</dbReference>